<dbReference type="EMBL" id="FNNB01000001">
    <property type="protein sequence ID" value="SDW15329.1"/>
    <property type="molecule type" value="Genomic_DNA"/>
</dbReference>
<evidence type="ECO:0000259" key="1">
    <source>
        <dbReference type="Pfam" id="PF20285"/>
    </source>
</evidence>
<name>A0A1H2R9G5_9RHOB</name>
<accession>A0A1H2R9G5</accession>
<dbReference type="GeneID" id="94019730"/>
<dbReference type="AlphaFoldDB" id="A0A1H2R9G5"/>
<dbReference type="Pfam" id="PF20285">
    <property type="entry name" value="CTD9"/>
    <property type="match status" value="1"/>
</dbReference>
<dbReference type="RefSeq" id="WP_367581968.1">
    <property type="nucleotide sequence ID" value="NZ_CP160849.1"/>
</dbReference>
<feature type="domain" description="ABC-three component systems C-terminal" evidence="1">
    <location>
        <begin position="80"/>
        <end position="191"/>
    </location>
</feature>
<reference evidence="3" key="1">
    <citation type="submission" date="2016-10" db="EMBL/GenBank/DDBJ databases">
        <authorList>
            <person name="Varghese N."/>
            <person name="Submissions S."/>
        </authorList>
    </citation>
    <scope>NUCLEOTIDE SEQUENCE [LARGE SCALE GENOMIC DNA]</scope>
    <source>
        <strain evidence="3">DSM 10014</strain>
    </source>
</reference>
<evidence type="ECO:0000313" key="3">
    <source>
        <dbReference type="Proteomes" id="UP000183076"/>
    </source>
</evidence>
<dbReference type="InterPro" id="IPR046911">
    <property type="entry name" value="ABC-3C_CTD9"/>
</dbReference>
<gene>
    <name evidence="2" type="ORF">SAMN04488041_101413</name>
</gene>
<evidence type="ECO:0000313" key="2">
    <source>
        <dbReference type="EMBL" id="SDW15329.1"/>
    </source>
</evidence>
<dbReference type="Proteomes" id="UP000183076">
    <property type="component" value="Unassembled WGS sequence"/>
</dbReference>
<organism evidence="2 3">
    <name type="scientific">Sulfitobacter pontiacus</name>
    <dbReference type="NCBI Taxonomy" id="60137"/>
    <lineage>
        <taxon>Bacteria</taxon>
        <taxon>Pseudomonadati</taxon>
        <taxon>Pseudomonadota</taxon>
        <taxon>Alphaproteobacteria</taxon>
        <taxon>Rhodobacterales</taxon>
        <taxon>Roseobacteraceae</taxon>
        <taxon>Sulfitobacter</taxon>
    </lineage>
</organism>
<sequence length="199" mass="22778">MTSVASQVNNVYQKGARADGDLIGRDKTTVINHMALPTKGMVERLLTKLQQQVEDNDETREIIDELARYHRKRSVDGVSGLQAKLEAAGKSASYFDAIEKKEMFVKLLERWSLYHTAQQIFVHILAKAELEFNNVVYLEIPHKTEAEINALVIDRIISPIVEECGYEVIEMSHNVVHGMIYWLAEQCFIRWHYSAQSVT</sequence>
<protein>
    <recommendedName>
        <fullName evidence="1">ABC-three component systems C-terminal domain-containing protein</fullName>
    </recommendedName>
</protein>
<dbReference type="STRING" id="60137.SAMN04488041_101413"/>
<proteinExistence type="predicted"/>